<name>A0A9Q3L0F8_9BASI</name>
<sequence length="113" mass="12266">MLPHPCLIFSLAYNPYSAAGPSSYASDAALIPLTPPYTRPTCLQRWLPSLCLQCPRNMTLTLLTILMLAVPSQHASDARGVPSRHASDAAYHPYTCSALSTCLRPGLPSLHFQ</sequence>
<protein>
    <submittedName>
        <fullName evidence="1">Uncharacterized protein</fullName>
    </submittedName>
</protein>
<gene>
    <name evidence="1" type="ORF">O181_129226</name>
</gene>
<dbReference type="AlphaFoldDB" id="A0A9Q3L0F8"/>
<keyword evidence="2" id="KW-1185">Reference proteome</keyword>
<evidence type="ECO:0000313" key="2">
    <source>
        <dbReference type="Proteomes" id="UP000765509"/>
    </source>
</evidence>
<proteinExistence type="predicted"/>
<organism evidence="1 2">
    <name type="scientific">Austropuccinia psidii MF-1</name>
    <dbReference type="NCBI Taxonomy" id="1389203"/>
    <lineage>
        <taxon>Eukaryota</taxon>
        <taxon>Fungi</taxon>
        <taxon>Dikarya</taxon>
        <taxon>Basidiomycota</taxon>
        <taxon>Pucciniomycotina</taxon>
        <taxon>Pucciniomycetes</taxon>
        <taxon>Pucciniales</taxon>
        <taxon>Sphaerophragmiaceae</taxon>
        <taxon>Austropuccinia</taxon>
    </lineage>
</organism>
<accession>A0A9Q3L0F8</accession>
<evidence type="ECO:0000313" key="1">
    <source>
        <dbReference type="EMBL" id="MBW0589511.1"/>
    </source>
</evidence>
<reference evidence="1" key="1">
    <citation type="submission" date="2021-03" db="EMBL/GenBank/DDBJ databases">
        <title>Draft genome sequence of rust myrtle Austropuccinia psidii MF-1, a brazilian biotype.</title>
        <authorList>
            <person name="Quecine M.C."/>
            <person name="Pachon D.M.R."/>
            <person name="Bonatelli M.L."/>
            <person name="Correr F.H."/>
            <person name="Franceschini L.M."/>
            <person name="Leite T.F."/>
            <person name="Margarido G.R.A."/>
            <person name="Almeida C.A."/>
            <person name="Ferrarezi J.A."/>
            <person name="Labate C.A."/>
        </authorList>
    </citation>
    <scope>NUCLEOTIDE SEQUENCE</scope>
    <source>
        <strain evidence="1">MF-1</strain>
    </source>
</reference>
<dbReference type="EMBL" id="AVOT02134610">
    <property type="protein sequence ID" value="MBW0589511.1"/>
    <property type="molecule type" value="Genomic_DNA"/>
</dbReference>
<comment type="caution">
    <text evidence="1">The sequence shown here is derived from an EMBL/GenBank/DDBJ whole genome shotgun (WGS) entry which is preliminary data.</text>
</comment>
<dbReference type="Proteomes" id="UP000765509">
    <property type="component" value="Unassembled WGS sequence"/>
</dbReference>